<evidence type="ECO:0000313" key="2">
    <source>
        <dbReference type="Proteomes" id="UP000479114"/>
    </source>
</evidence>
<dbReference type="Proteomes" id="UP000479114">
    <property type="component" value="Plasmid unnamed2"/>
</dbReference>
<gene>
    <name evidence="1" type="ORF">GZH47_33375</name>
</gene>
<dbReference type="RefSeq" id="WP_162645921.1">
    <property type="nucleotide sequence ID" value="NZ_CP048288.1"/>
</dbReference>
<evidence type="ECO:0000313" key="1">
    <source>
        <dbReference type="EMBL" id="QHW35787.1"/>
    </source>
</evidence>
<keyword evidence="2" id="KW-1185">Reference proteome</keyword>
<geneLocation type="plasmid" evidence="1 2">
    <name>unnamed2</name>
</geneLocation>
<dbReference type="EMBL" id="CP048288">
    <property type="protein sequence ID" value="QHW35787.1"/>
    <property type="molecule type" value="Genomic_DNA"/>
</dbReference>
<dbReference type="AlphaFoldDB" id="A0A6C0PB70"/>
<organism evidence="1 2">
    <name type="scientific">Paenibacillus rhizovicinus</name>
    <dbReference type="NCBI Taxonomy" id="2704463"/>
    <lineage>
        <taxon>Bacteria</taxon>
        <taxon>Bacillati</taxon>
        <taxon>Bacillota</taxon>
        <taxon>Bacilli</taxon>
        <taxon>Bacillales</taxon>
        <taxon>Paenibacillaceae</taxon>
        <taxon>Paenibacillus</taxon>
    </lineage>
</organism>
<protein>
    <submittedName>
        <fullName evidence="1">Uncharacterized protein</fullName>
    </submittedName>
</protein>
<name>A0A6C0PB70_9BACL</name>
<dbReference type="KEGG" id="prz:GZH47_33375"/>
<sequence>MEIGTIVTWSSQSGGSTTTKTGKFLGFIERKADGHAMLPLDKMKDGLVRKMPGSRVKFQDRNYVYRRALVEVPRGGKSKLSDFYAPSANIIKEKKATGS</sequence>
<keyword evidence="1" id="KW-0614">Plasmid</keyword>
<reference evidence="1 2" key="1">
    <citation type="submission" date="2020-02" db="EMBL/GenBank/DDBJ databases">
        <title>Paenibacillus sp. nov., isolated from rhizosphere soil of tomato.</title>
        <authorList>
            <person name="Weon H.-Y."/>
            <person name="Lee S.A."/>
        </authorList>
    </citation>
    <scope>NUCLEOTIDE SEQUENCE [LARGE SCALE GENOMIC DNA]</scope>
    <source>
        <strain evidence="1 2">14171R-81</strain>
        <plasmid evidence="1 2">unnamed2</plasmid>
    </source>
</reference>
<proteinExistence type="predicted"/>
<accession>A0A6C0PB70</accession>